<gene>
    <name evidence="1" type="ORF">METSCH_C02200</name>
</gene>
<dbReference type="AlphaFoldDB" id="A0A4P6XR69"/>
<evidence type="ECO:0000313" key="2">
    <source>
        <dbReference type="Proteomes" id="UP000292447"/>
    </source>
</evidence>
<sequence length="68" mass="7940">MSDRNRATPGIMRIKAHFEKDLNMFLWGLTFLVETSQSIKFITLLSISQKMTFNAAIFTPLTRWVHTH</sequence>
<protein>
    <submittedName>
        <fullName evidence="1">Uncharacterized protein</fullName>
    </submittedName>
</protein>
<accession>A0A4P6XR69</accession>
<dbReference type="Proteomes" id="UP000292447">
    <property type="component" value="Chromosome III"/>
</dbReference>
<proteinExistence type="predicted"/>
<organism evidence="1 2">
    <name type="scientific">Metschnikowia aff. pulcherrima</name>
    <dbReference type="NCBI Taxonomy" id="2163413"/>
    <lineage>
        <taxon>Eukaryota</taxon>
        <taxon>Fungi</taxon>
        <taxon>Dikarya</taxon>
        <taxon>Ascomycota</taxon>
        <taxon>Saccharomycotina</taxon>
        <taxon>Pichiomycetes</taxon>
        <taxon>Metschnikowiaceae</taxon>
        <taxon>Metschnikowia</taxon>
    </lineage>
</organism>
<name>A0A4P6XR69_9ASCO</name>
<evidence type="ECO:0000313" key="1">
    <source>
        <dbReference type="EMBL" id="QBM88254.1"/>
    </source>
</evidence>
<dbReference type="EMBL" id="CP034458">
    <property type="protein sequence ID" value="QBM88254.1"/>
    <property type="molecule type" value="Genomic_DNA"/>
</dbReference>
<keyword evidence="2" id="KW-1185">Reference proteome</keyword>
<reference evidence="2" key="1">
    <citation type="submission" date="2019-03" db="EMBL/GenBank/DDBJ databases">
        <title>Snf2 controls pulcherriminic acid biosynthesis and connects pigmentation and antifungal activity of the yeast Metschnikowia pulcherrima.</title>
        <authorList>
            <person name="Gore-Lloyd D."/>
            <person name="Sumann I."/>
            <person name="Brachmann A.O."/>
            <person name="Schneeberger K."/>
            <person name="Ortiz-Merino R.A."/>
            <person name="Moreno-Beltran M."/>
            <person name="Schlaefli M."/>
            <person name="Kirner P."/>
            <person name="Santos Kron A."/>
            <person name="Wolfe K.H."/>
            <person name="Piel J."/>
            <person name="Ahrens C.H."/>
            <person name="Henk D."/>
            <person name="Freimoser F.M."/>
        </authorList>
    </citation>
    <scope>NUCLEOTIDE SEQUENCE [LARGE SCALE GENOMIC DNA]</scope>
    <source>
        <strain evidence="2">APC 1.2</strain>
    </source>
</reference>